<organism evidence="2 3">
    <name type="scientific">Angustibacter aerolatus</name>
    <dbReference type="NCBI Taxonomy" id="1162965"/>
    <lineage>
        <taxon>Bacteria</taxon>
        <taxon>Bacillati</taxon>
        <taxon>Actinomycetota</taxon>
        <taxon>Actinomycetes</taxon>
        <taxon>Kineosporiales</taxon>
        <taxon>Kineosporiaceae</taxon>
    </lineage>
</organism>
<dbReference type="Gene3D" id="3.40.50.2300">
    <property type="match status" value="1"/>
</dbReference>
<dbReference type="InterPro" id="IPR028082">
    <property type="entry name" value="Peripla_BP_I"/>
</dbReference>
<dbReference type="Proteomes" id="UP001157017">
    <property type="component" value="Unassembled WGS sequence"/>
</dbReference>
<evidence type="ECO:0000313" key="3">
    <source>
        <dbReference type="Proteomes" id="UP001157017"/>
    </source>
</evidence>
<proteinExistence type="predicted"/>
<gene>
    <name evidence="2" type="ORF">GCM10025868_42400</name>
</gene>
<reference evidence="3" key="1">
    <citation type="journal article" date="2019" name="Int. J. Syst. Evol. Microbiol.">
        <title>The Global Catalogue of Microorganisms (GCM) 10K type strain sequencing project: providing services to taxonomists for standard genome sequencing and annotation.</title>
        <authorList>
            <consortium name="The Broad Institute Genomics Platform"/>
            <consortium name="The Broad Institute Genome Sequencing Center for Infectious Disease"/>
            <person name="Wu L."/>
            <person name="Ma J."/>
        </authorList>
    </citation>
    <scope>NUCLEOTIDE SEQUENCE [LARGE SCALE GENOMIC DNA]</scope>
    <source>
        <strain evidence="3">NBRC 108730</strain>
    </source>
</reference>
<comment type="caution">
    <text evidence="2">The sequence shown here is derived from an EMBL/GenBank/DDBJ whole genome shotgun (WGS) entry which is preliminary data.</text>
</comment>
<dbReference type="InterPro" id="IPR025997">
    <property type="entry name" value="SBP_2_dom"/>
</dbReference>
<name>A0ABQ6JQK1_9ACTN</name>
<dbReference type="SUPFAM" id="SSF53822">
    <property type="entry name" value="Periplasmic binding protein-like I"/>
    <property type="match status" value="1"/>
</dbReference>
<accession>A0ABQ6JQK1</accession>
<feature type="domain" description="Periplasmic binding protein" evidence="1">
    <location>
        <begin position="2"/>
        <end position="80"/>
    </location>
</feature>
<dbReference type="EMBL" id="BSUZ01000001">
    <property type="protein sequence ID" value="GMA88990.1"/>
    <property type="molecule type" value="Genomic_DNA"/>
</dbReference>
<dbReference type="Pfam" id="PF13407">
    <property type="entry name" value="Peripla_BP_4"/>
    <property type="match status" value="1"/>
</dbReference>
<evidence type="ECO:0000259" key="1">
    <source>
        <dbReference type="Pfam" id="PF13407"/>
    </source>
</evidence>
<protein>
    <recommendedName>
        <fullName evidence="1">Periplasmic binding protein domain-containing protein</fullName>
    </recommendedName>
</protein>
<evidence type="ECO:0000313" key="2">
    <source>
        <dbReference type="EMBL" id="GMA88990.1"/>
    </source>
</evidence>
<sequence length="91" mass="9883">MQSQMQAVLTAHPEKGSVAGVWGAYDQMTSGAVQAIQQADRPEIKVASIDGDRATFSMLYAPNSPFVATVVQNAQRIGQARRAGRARRPRR</sequence>
<keyword evidence="3" id="KW-1185">Reference proteome</keyword>